<feature type="binding site" evidence="4">
    <location>
        <position position="59"/>
    </location>
    <ligand>
        <name>substrate</name>
    </ligand>
</feature>
<keyword evidence="2 5" id="KW-0479">Metal-binding</keyword>
<keyword evidence="3 5" id="KW-0460">Magnesium</keyword>
<dbReference type="EMBL" id="BMGC01000021">
    <property type="protein sequence ID" value="GGB38630.1"/>
    <property type="molecule type" value="Genomic_DNA"/>
</dbReference>
<protein>
    <submittedName>
        <fullName evidence="7">Citrate lyase subunit beta</fullName>
    </submittedName>
</protein>
<evidence type="ECO:0000259" key="6">
    <source>
        <dbReference type="Pfam" id="PF03328"/>
    </source>
</evidence>
<reference evidence="7" key="1">
    <citation type="journal article" date="2014" name="Int. J. Syst. Evol. Microbiol.">
        <title>Complete genome sequence of Corynebacterium casei LMG S-19264T (=DSM 44701T), isolated from a smear-ripened cheese.</title>
        <authorList>
            <consortium name="US DOE Joint Genome Institute (JGI-PGF)"/>
            <person name="Walter F."/>
            <person name="Albersmeier A."/>
            <person name="Kalinowski J."/>
            <person name="Ruckert C."/>
        </authorList>
    </citation>
    <scope>NUCLEOTIDE SEQUENCE</scope>
    <source>
        <strain evidence="7">CGMCC 1.12827</strain>
    </source>
</reference>
<dbReference type="SUPFAM" id="SSF51621">
    <property type="entry name" value="Phosphoenolpyruvate/pyruvate domain"/>
    <property type="match status" value="1"/>
</dbReference>
<evidence type="ECO:0000256" key="4">
    <source>
        <dbReference type="PIRSR" id="PIRSR015582-1"/>
    </source>
</evidence>
<dbReference type="InterPro" id="IPR005000">
    <property type="entry name" value="Aldolase/citrate-lyase_domain"/>
</dbReference>
<comment type="caution">
    <text evidence="7">The sequence shown here is derived from an EMBL/GenBank/DDBJ whole genome shotgun (WGS) entry which is preliminary data.</text>
</comment>
<dbReference type="GO" id="GO:0016829">
    <property type="term" value="F:lyase activity"/>
    <property type="evidence" value="ECO:0007669"/>
    <property type="project" value="UniProtKB-KW"/>
</dbReference>
<reference evidence="7" key="2">
    <citation type="submission" date="2020-09" db="EMBL/GenBank/DDBJ databases">
        <authorList>
            <person name="Sun Q."/>
            <person name="Zhou Y."/>
        </authorList>
    </citation>
    <scope>NUCLEOTIDE SEQUENCE</scope>
    <source>
        <strain evidence="7">CGMCC 1.12827</strain>
    </source>
</reference>
<dbReference type="PANTHER" id="PTHR32308:SF0">
    <property type="entry name" value="HPCH_HPAI ALDOLASE_CITRATE LYASE DOMAIN-CONTAINING PROTEIN"/>
    <property type="match status" value="1"/>
</dbReference>
<sequence length="274" mass="28558">MLVAPASDLRKATKALESDADEVVLDLEDAVTPANKESARTAAVDLIGRYGDGRTASIRINGADSEWYTEDLAACATCGATLASVVVPKAQSATDLQRADAALGDSPTRLQALIETPVGVRDVGLLATATDRLDAFVIGYADLAAALGRRAAMRHDSWIVVQDAVLIAARAAGISAVDGPHLTIAADDDFRTAKTWVRDLGFDGTWVIHPAQLATATEIFTPDQASVDDARRVLDALAAGERSGAGAVELDGRMLDEALAVSARRILANAGQAL</sequence>
<feature type="binding site" evidence="5">
    <location>
        <position position="115"/>
    </location>
    <ligand>
        <name>Mg(2+)</name>
        <dbReference type="ChEBI" id="CHEBI:18420"/>
    </ligand>
</feature>
<dbReference type="Pfam" id="PF03328">
    <property type="entry name" value="HpcH_HpaI"/>
    <property type="match status" value="1"/>
</dbReference>
<dbReference type="Proteomes" id="UP000621454">
    <property type="component" value="Unassembled WGS sequence"/>
</dbReference>
<evidence type="ECO:0000313" key="7">
    <source>
        <dbReference type="EMBL" id="GGB38630.1"/>
    </source>
</evidence>
<dbReference type="Gene3D" id="3.20.20.60">
    <property type="entry name" value="Phosphoenolpyruvate-binding domains"/>
    <property type="match status" value="1"/>
</dbReference>
<dbReference type="AlphaFoldDB" id="A0A916TCP3"/>
<keyword evidence="8" id="KW-1185">Reference proteome</keyword>
<dbReference type="GO" id="GO:0000287">
    <property type="term" value="F:magnesium ion binding"/>
    <property type="evidence" value="ECO:0007669"/>
    <property type="project" value="TreeGrafter"/>
</dbReference>
<evidence type="ECO:0000256" key="2">
    <source>
        <dbReference type="ARBA" id="ARBA00022723"/>
    </source>
</evidence>
<dbReference type="GO" id="GO:0006107">
    <property type="term" value="P:oxaloacetate metabolic process"/>
    <property type="evidence" value="ECO:0007669"/>
    <property type="project" value="TreeGrafter"/>
</dbReference>
<feature type="binding site" evidence="4">
    <location>
        <position position="115"/>
    </location>
    <ligand>
        <name>substrate</name>
    </ligand>
</feature>
<dbReference type="InterPro" id="IPR011206">
    <property type="entry name" value="Citrate_lyase_beta/mcl1/mcl2"/>
</dbReference>
<comment type="cofactor">
    <cofactor evidence="1">
        <name>Mg(2+)</name>
        <dbReference type="ChEBI" id="CHEBI:18420"/>
    </cofactor>
</comment>
<proteinExistence type="predicted"/>
<feature type="binding site" evidence="5">
    <location>
        <position position="142"/>
    </location>
    <ligand>
        <name>Mg(2+)</name>
        <dbReference type="ChEBI" id="CHEBI:18420"/>
    </ligand>
</feature>
<evidence type="ECO:0000256" key="3">
    <source>
        <dbReference type="ARBA" id="ARBA00022842"/>
    </source>
</evidence>
<gene>
    <name evidence="7" type="primary">citE</name>
    <name evidence="7" type="ORF">GCM10011489_27920</name>
</gene>
<accession>A0A916TCP3</accession>
<dbReference type="PANTHER" id="PTHR32308">
    <property type="entry name" value="LYASE BETA SUBUNIT, PUTATIVE (AFU_ORTHOLOGUE AFUA_4G13030)-RELATED"/>
    <property type="match status" value="1"/>
</dbReference>
<name>A0A916TCP3_9ACTN</name>
<dbReference type="InterPro" id="IPR015813">
    <property type="entry name" value="Pyrv/PenolPyrv_kinase-like_dom"/>
</dbReference>
<evidence type="ECO:0000256" key="1">
    <source>
        <dbReference type="ARBA" id="ARBA00001946"/>
    </source>
</evidence>
<dbReference type="PIRSF" id="PIRSF015582">
    <property type="entry name" value="Cit_lyase_B"/>
    <property type="match status" value="1"/>
</dbReference>
<dbReference type="InterPro" id="IPR040442">
    <property type="entry name" value="Pyrv_kinase-like_dom_sf"/>
</dbReference>
<organism evidence="7 8">
    <name type="scientific">Gordonia jinhuaensis</name>
    <dbReference type="NCBI Taxonomy" id="1517702"/>
    <lineage>
        <taxon>Bacteria</taxon>
        <taxon>Bacillati</taxon>
        <taxon>Actinomycetota</taxon>
        <taxon>Actinomycetes</taxon>
        <taxon>Mycobacteriales</taxon>
        <taxon>Gordoniaceae</taxon>
        <taxon>Gordonia</taxon>
    </lineage>
</organism>
<evidence type="ECO:0000313" key="8">
    <source>
        <dbReference type="Proteomes" id="UP000621454"/>
    </source>
</evidence>
<feature type="domain" description="HpcH/HpaI aldolase/citrate lyase" evidence="6">
    <location>
        <begin position="3"/>
        <end position="210"/>
    </location>
</feature>
<evidence type="ECO:0000256" key="5">
    <source>
        <dbReference type="PIRSR" id="PIRSR015582-2"/>
    </source>
</evidence>
<keyword evidence="7" id="KW-0456">Lyase</keyword>